<protein>
    <submittedName>
        <fullName evidence="3">DUF3592 domain-containing protein</fullName>
    </submittedName>
</protein>
<feature type="domain" description="DUF3592" evidence="2">
    <location>
        <begin position="88"/>
        <end position="156"/>
    </location>
</feature>
<proteinExistence type="predicted"/>
<evidence type="ECO:0000313" key="4">
    <source>
        <dbReference type="Proteomes" id="UP000279968"/>
    </source>
</evidence>
<dbReference type="AlphaFoldDB" id="A0A3B0A482"/>
<keyword evidence="1" id="KW-0472">Membrane</keyword>
<evidence type="ECO:0000313" key="3">
    <source>
        <dbReference type="EMBL" id="RKN55385.1"/>
    </source>
</evidence>
<dbReference type="EMBL" id="RBAN01000002">
    <property type="protein sequence ID" value="RKN55385.1"/>
    <property type="molecule type" value="Genomic_DNA"/>
</dbReference>
<dbReference type="Pfam" id="PF12158">
    <property type="entry name" value="DUF3592"/>
    <property type="match status" value="1"/>
</dbReference>
<reference evidence="3 4" key="1">
    <citation type="journal article" date="2015" name="Int. J. Syst. Evol. Microbiol.">
        <title>Micromonospora costi sp. nov., isolated from a leaf of Costus speciosus.</title>
        <authorList>
            <person name="Thawai C."/>
        </authorList>
    </citation>
    <scope>NUCLEOTIDE SEQUENCE [LARGE SCALE GENOMIC DNA]</scope>
    <source>
        <strain evidence="3 4">CS1-12</strain>
    </source>
</reference>
<keyword evidence="1" id="KW-1133">Transmembrane helix</keyword>
<evidence type="ECO:0000259" key="2">
    <source>
        <dbReference type="Pfam" id="PF12158"/>
    </source>
</evidence>
<evidence type="ECO:0000256" key="1">
    <source>
        <dbReference type="SAM" id="Phobius"/>
    </source>
</evidence>
<accession>A0A3B0A482</accession>
<name>A0A3B0A482_9ACTN</name>
<dbReference type="Proteomes" id="UP000279968">
    <property type="component" value="Unassembled WGS sequence"/>
</dbReference>
<comment type="caution">
    <text evidence="3">The sequence shown here is derived from an EMBL/GenBank/DDBJ whole genome shotgun (WGS) entry which is preliminary data.</text>
</comment>
<feature type="transmembrane region" description="Helical" evidence="1">
    <location>
        <begin position="53"/>
        <end position="75"/>
    </location>
</feature>
<gene>
    <name evidence="3" type="ORF">D7193_12030</name>
</gene>
<keyword evidence="1" id="KW-0812">Transmembrane</keyword>
<organism evidence="3 4">
    <name type="scientific">Micromonospora costi</name>
    <dbReference type="NCBI Taxonomy" id="1530042"/>
    <lineage>
        <taxon>Bacteria</taxon>
        <taxon>Bacillati</taxon>
        <taxon>Actinomycetota</taxon>
        <taxon>Actinomycetes</taxon>
        <taxon>Micromonosporales</taxon>
        <taxon>Micromonosporaceae</taxon>
        <taxon>Micromonospora</taxon>
    </lineage>
</organism>
<dbReference type="InterPro" id="IPR021994">
    <property type="entry name" value="DUF3592"/>
</dbReference>
<keyword evidence="4" id="KW-1185">Reference proteome</keyword>
<sequence>MMTTLGTLRRRTADMANRIMRILTGRGVRAAAGATLVADGLVGIDVPGGRKRAGIFGSLVMLAVGIVFIWVGWWWHGQHQPYDGGTSTTATVARVTTSRDSDGRTMYSRVLTFTTSDGRPVEFTESERSTRRPAIGSSATVSYLPQDPESARIIPETDWLPYGVIAMGALAALIGVVIFLVRLVSIVAGIYLLTAGRRRQ</sequence>
<feature type="transmembrane region" description="Helical" evidence="1">
    <location>
        <begin position="165"/>
        <end position="193"/>
    </location>
</feature>